<evidence type="ECO:0000313" key="2">
    <source>
        <dbReference type="EMBL" id="GAA5050543.1"/>
    </source>
</evidence>
<keyword evidence="3" id="KW-1185">Reference proteome</keyword>
<name>A0AAV3UHK8_9EURY</name>
<reference evidence="2 3" key="1">
    <citation type="journal article" date="2019" name="Int. J. Syst. Evol. Microbiol.">
        <title>The Global Catalogue of Microorganisms (GCM) 10K type strain sequencing project: providing services to taxonomists for standard genome sequencing and annotation.</title>
        <authorList>
            <consortium name="The Broad Institute Genomics Platform"/>
            <consortium name="The Broad Institute Genome Sequencing Center for Infectious Disease"/>
            <person name="Wu L."/>
            <person name="Ma J."/>
        </authorList>
    </citation>
    <scope>NUCLEOTIDE SEQUENCE [LARGE SCALE GENOMIC DNA]</scope>
    <source>
        <strain evidence="2 3">JCM 17504</strain>
    </source>
</reference>
<proteinExistence type="predicted"/>
<evidence type="ECO:0000313" key="3">
    <source>
        <dbReference type="Proteomes" id="UP001501729"/>
    </source>
</evidence>
<feature type="compositionally biased region" description="Basic and acidic residues" evidence="1">
    <location>
        <begin position="42"/>
        <end position="51"/>
    </location>
</feature>
<comment type="caution">
    <text evidence="2">The sequence shown here is derived from an EMBL/GenBank/DDBJ whole genome shotgun (WGS) entry which is preliminary data.</text>
</comment>
<dbReference type="EMBL" id="BAABKX010000008">
    <property type="protein sequence ID" value="GAA5050543.1"/>
    <property type="molecule type" value="Genomic_DNA"/>
</dbReference>
<accession>A0AAV3UHK8</accession>
<protein>
    <submittedName>
        <fullName evidence="2">Uncharacterized protein</fullName>
    </submittedName>
</protein>
<dbReference type="AlphaFoldDB" id="A0AAV3UHK8"/>
<organism evidence="2 3">
    <name type="scientific">Haladaptatus pallidirubidus</name>
    <dbReference type="NCBI Taxonomy" id="1008152"/>
    <lineage>
        <taxon>Archaea</taxon>
        <taxon>Methanobacteriati</taxon>
        <taxon>Methanobacteriota</taxon>
        <taxon>Stenosarchaea group</taxon>
        <taxon>Halobacteria</taxon>
        <taxon>Halobacteriales</taxon>
        <taxon>Haladaptataceae</taxon>
        <taxon>Haladaptatus</taxon>
    </lineage>
</organism>
<gene>
    <name evidence="2" type="ORF">GCM10025751_24760</name>
</gene>
<dbReference type="Proteomes" id="UP001501729">
    <property type="component" value="Unassembled WGS sequence"/>
</dbReference>
<evidence type="ECO:0000256" key="1">
    <source>
        <dbReference type="SAM" id="MobiDB-lite"/>
    </source>
</evidence>
<sequence length="61" mass="6457">MSRYPKSVRAASIKCIACNAPVVQTVDGAYGCVKCGDSPVEKKQMQKKEPAVAKSSPIADD</sequence>
<feature type="region of interest" description="Disordered" evidence="1">
    <location>
        <begin position="42"/>
        <end position="61"/>
    </location>
</feature>